<dbReference type="EnsemblMetazoa" id="MDOA005605-RA">
    <property type="protein sequence ID" value="MDOA005605-PA"/>
    <property type="gene ID" value="MDOA005605"/>
</dbReference>
<feature type="region of interest" description="Disordered" evidence="1">
    <location>
        <begin position="1"/>
        <end position="28"/>
    </location>
</feature>
<dbReference type="AlphaFoldDB" id="A0A1I8MJN3"/>
<reference evidence="2" key="1">
    <citation type="submission" date="2020-05" db="UniProtKB">
        <authorList>
            <consortium name="EnsemblMetazoa"/>
        </authorList>
    </citation>
    <scope>IDENTIFICATION</scope>
    <source>
        <strain evidence="2">Aabys</strain>
    </source>
</reference>
<name>A0A1I8MJN3_MUSDO</name>
<evidence type="ECO:0000256" key="1">
    <source>
        <dbReference type="SAM" id="MobiDB-lite"/>
    </source>
</evidence>
<evidence type="ECO:0000313" key="2">
    <source>
        <dbReference type="EnsemblMetazoa" id="MDOA005605-PA"/>
    </source>
</evidence>
<accession>A0A1I8MJN3</accession>
<feature type="compositionally biased region" description="Acidic residues" evidence="1">
    <location>
        <begin position="15"/>
        <end position="24"/>
    </location>
</feature>
<dbReference type="VEuPathDB" id="VectorBase:MDOA005605"/>
<sequence>MLHNSYGDIRNDVLAGDDDDDDEDGGGHYAEIDVVTSNDYYYITNLNQYYDEQHSAKATYKLPQHHTPIYKPAHQQHQHRRSCDSSSSSSWSNYTYNNHNKYQANRSTSASVFTQCHTQPKADKGRYCKQKSSQNSCIHDDDDDNDATAGAGIKNTNNILRNTQKRCRRKLFAFNFMLKNFITYRFKYDIL</sequence>
<protein>
    <submittedName>
        <fullName evidence="2">Uncharacterized protein</fullName>
    </submittedName>
</protein>
<proteinExistence type="predicted"/>
<gene>
    <name evidence="2" type="primary">101896518</name>
</gene>
<organism evidence="2">
    <name type="scientific">Musca domestica</name>
    <name type="common">House fly</name>
    <dbReference type="NCBI Taxonomy" id="7370"/>
    <lineage>
        <taxon>Eukaryota</taxon>
        <taxon>Metazoa</taxon>
        <taxon>Ecdysozoa</taxon>
        <taxon>Arthropoda</taxon>
        <taxon>Hexapoda</taxon>
        <taxon>Insecta</taxon>
        <taxon>Pterygota</taxon>
        <taxon>Neoptera</taxon>
        <taxon>Endopterygota</taxon>
        <taxon>Diptera</taxon>
        <taxon>Brachycera</taxon>
        <taxon>Muscomorpha</taxon>
        <taxon>Muscoidea</taxon>
        <taxon>Muscidae</taxon>
        <taxon>Musca</taxon>
    </lineage>
</organism>